<comment type="caution">
    <text evidence="1">The sequence shown here is derived from an EMBL/GenBank/DDBJ whole genome shotgun (WGS) entry which is preliminary data.</text>
</comment>
<reference evidence="1 2" key="1">
    <citation type="submission" date="2024-05" db="EMBL/GenBank/DDBJ databases">
        <title>The nuclear and mitochondrial genome assemblies of Tetragonisca angustula (Apidae: Meliponini), a tiny yet remarkable pollinator in the Neotropics.</title>
        <authorList>
            <person name="Ferrari R."/>
            <person name="Ricardo P.C."/>
            <person name="Dias F.C."/>
            <person name="Araujo N.S."/>
            <person name="Soares D.O."/>
            <person name="Zhou Q.-S."/>
            <person name="Zhu C.-D."/>
            <person name="Coutinho L."/>
            <person name="Airas M.C."/>
            <person name="Batista T.M."/>
        </authorList>
    </citation>
    <scope>NUCLEOTIDE SEQUENCE [LARGE SCALE GENOMIC DNA]</scope>
    <source>
        <strain evidence="1">ASF017062</strain>
        <tissue evidence="1">Abdomen</tissue>
    </source>
</reference>
<evidence type="ECO:0000313" key="2">
    <source>
        <dbReference type="Proteomes" id="UP001432146"/>
    </source>
</evidence>
<organism evidence="1 2">
    <name type="scientific">Tetragonisca angustula</name>
    <dbReference type="NCBI Taxonomy" id="166442"/>
    <lineage>
        <taxon>Eukaryota</taxon>
        <taxon>Metazoa</taxon>
        <taxon>Ecdysozoa</taxon>
        <taxon>Arthropoda</taxon>
        <taxon>Hexapoda</taxon>
        <taxon>Insecta</taxon>
        <taxon>Pterygota</taxon>
        <taxon>Neoptera</taxon>
        <taxon>Endopterygota</taxon>
        <taxon>Hymenoptera</taxon>
        <taxon>Apocrita</taxon>
        <taxon>Aculeata</taxon>
        <taxon>Apoidea</taxon>
        <taxon>Anthophila</taxon>
        <taxon>Apidae</taxon>
        <taxon>Tetragonisca</taxon>
    </lineage>
</organism>
<accession>A0AAW0ZDA2</accession>
<evidence type="ECO:0000313" key="1">
    <source>
        <dbReference type="EMBL" id="KAK9295565.1"/>
    </source>
</evidence>
<dbReference type="EMBL" id="JAWNGG020000252">
    <property type="protein sequence ID" value="KAK9295565.1"/>
    <property type="molecule type" value="Genomic_DNA"/>
</dbReference>
<keyword evidence="2" id="KW-1185">Reference proteome</keyword>
<proteinExistence type="predicted"/>
<gene>
    <name evidence="1" type="ORF">QLX08_010158</name>
</gene>
<dbReference type="Proteomes" id="UP001432146">
    <property type="component" value="Unassembled WGS sequence"/>
</dbReference>
<name>A0AAW0ZDA2_9HYME</name>
<dbReference type="AlphaFoldDB" id="A0AAW0ZDA2"/>
<protein>
    <submittedName>
        <fullName evidence="1">Uncharacterized protein</fullName>
    </submittedName>
</protein>
<sequence length="110" mass="12748">MQLLARNISPLASEYFVVSVSFSFRETFCQRSLRTVDSSAFEQFRYFPRIPRLFSFIVLEAARRRDVACSAWTRDGRAMNLSRRERRSSAVNGIRRRRPIRAGVNVADAV</sequence>